<accession>A0ABN5K070</accession>
<organism evidence="1 2">
    <name type="scientific">Pseudomonas rhizophila</name>
    <dbReference type="NCBI Taxonomy" id="2045200"/>
    <lineage>
        <taxon>Bacteria</taxon>
        <taxon>Pseudomonadati</taxon>
        <taxon>Pseudomonadota</taxon>
        <taxon>Gammaproteobacteria</taxon>
        <taxon>Pseudomonadales</taxon>
        <taxon>Pseudomonadaceae</taxon>
        <taxon>Pseudomonas</taxon>
    </lineage>
</organism>
<proteinExistence type="predicted"/>
<gene>
    <name evidence="1" type="ORF">CRX69_22185</name>
</gene>
<reference evidence="1 2" key="1">
    <citation type="journal article" date="2018" name="Front. Microbiol.">
        <title>Pseudomonas rhizophila S211, a New Plant Growth-Promoting Rhizobacterium with Potential in Pesticide-Bioremediation.</title>
        <authorList>
            <person name="Hassen W."/>
            <person name="Neifar M."/>
            <person name="Cherif H."/>
            <person name="Najjari A."/>
            <person name="Chouchane H."/>
            <person name="Driouich R.C."/>
            <person name="Salah A."/>
            <person name="Naili F."/>
            <person name="Mosbah A."/>
            <person name="Souissi Y."/>
            <person name="Raddadi N."/>
            <person name="Ouzari H.I."/>
            <person name="Fava F."/>
            <person name="Cherif A."/>
        </authorList>
    </citation>
    <scope>NUCLEOTIDE SEQUENCE [LARGE SCALE GENOMIC DNA]</scope>
    <source>
        <strain evidence="1 2">S211</strain>
    </source>
</reference>
<evidence type="ECO:0000313" key="1">
    <source>
        <dbReference type="EMBL" id="AVU77748.1"/>
    </source>
</evidence>
<sequence>MKRAYELSVCIFRTFLQNPDYRVDGCAWRIGVASAVNVNAEPAVSVQRVLFSFHIVEIS</sequence>
<name>A0ABN5K070_9PSED</name>
<dbReference type="Proteomes" id="UP000241936">
    <property type="component" value="Chromosome"/>
</dbReference>
<dbReference type="EMBL" id="CP024081">
    <property type="protein sequence ID" value="AVU77748.1"/>
    <property type="molecule type" value="Genomic_DNA"/>
</dbReference>
<protein>
    <submittedName>
        <fullName evidence="1">Uncharacterized protein</fullName>
    </submittedName>
</protein>
<keyword evidence="2" id="KW-1185">Reference proteome</keyword>
<evidence type="ECO:0000313" key="2">
    <source>
        <dbReference type="Proteomes" id="UP000241936"/>
    </source>
</evidence>